<dbReference type="AlphaFoldDB" id="A0AA45L4L6"/>
<dbReference type="Proteomes" id="UP000677152">
    <property type="component" value="Chromosome"/>
</dbReference>
<accession>A0AA45L4L6</accession>
<sequence length="308" mass="33105">MHTASLRGVVRARGPFVSVYFDAGHHPELRWQTMCDRLEADGADRALLDALEDAVLARPSQPGMAGRALIAAEGQVVLDRHLPVPPARTVERRGDLPYLLPLVDLSEPLVPHVVVQVDDRGADLRGVDPSGRPVAVATVGARSSGPVPELDVLELDDVAHEAASLVDRLRAELLVLAGPMAARRALRVALPNRYHRLVVEMEGPADPAVHHLAGRANRNERRAAVVRFREESTRVGGRALQGLDEVIVALERGAVGTLLLTDPLVGDRFAPEGRADEVLPALAVEHDVEVVLVGDALRLTEDVGALLK</sequence>
<evidence type="ECO:0000313" key="1">
    <source>
        <dbReference type="EMBL" id="QUF03306.1"/>
    </source>
</evidence>
<gene>
    <name evidence="1" type="ORF">KCV87_28455</name>
</gene>
<dbReference type="EMBL" id="CP073249">
    <property type="protein sequence ID" value="QUF03306.1"/>
    <property type="molecule type" value="Genomic_DNA"/>
</dbReference>
<reference evidence="1" key="1">
    <citation type="submission" date="2021-04" db="EMBL/GenBank/DDBJ databases">
        <title>Genomic sequence of Actinosynnema pretiosum subsp. pretiosum ATCC 31280 (C-14919).</title>
        <authorList>
            <person name="Bai L."/>
            <person name="Wang X."/>
            <person name="Xiao Y."/>
        </authorList>
    </citation>
    <scope>NUCLEOTIDE SEQUENCE</scope>
    <source>
        <strain evidence="1">ATCC 31280</strain>
    </source>
</reference>
<dbReference type="Pfam" id="PF18844">
    <property type="entry name" value="baeRF_family2"/>
    <property type="match status" value="1"/>
</dbReference>
<dbReference type="SUPFAM" id="SSF55315">
    <property type="entry name" value="L30e-like"/>
    <property type="match status" value="1"/>
</dbReference>
<dbReference type="InterPro" id="IPR029064">
    <property type="entry name" value="Ribosomal_eL30-like_sf"/>
</dbReference>
<name>A0AA45L4L6_9PSEU</name>
<organism evidence="1 2">
    <name type="scientific">Actinosynnema pretiosum subsp. pretiosum</name>
    <dbReference type="NCBI Taxonomy" id="103721"/>
    <lineage>
        <taxon>Bacteria</taxon>
        <taxon>Bacillati</taxon>
        <taxon>Actinomycetota</taxon>
        <taxon>Actinomycetes</taxon>
        <taxon>Pseudonocardiales</taxon>
        <taxon>Pseudonocardiaceae</taxon>
        <taxon>Actinosynnema</taxon>
    </lineage>
</organism>
<proteinExistence type="predicted"/>
<dbReference type="InterPro" id="IPR040701">
    <property type="entry name" value="Bact_RF_family2"/>
</dbReference>
<protein>
    <submittedName>
        <fullName evidence="1">Uncharacterized protein</fullName>
    </submittedName>
</protein>
<evidence type="ECO:0000313" key="2">
    <source>
        <dbReference type="Proteomes" id="UP000677152"/>
    </source>
</evidence>